<proteinExistence type="predicted"/>
<keyword evidence="2" id="KW-1185">Reference proteome</keyword>
<evidence type="ECO:0000313" key="2">
    <source>
        <dbReference type="Proteomes" id="UP000478052"/>
    </source>
</evidence>
<sequence length="120" mass="13258">MSFKCPFSCSICKRRHHALLHRDQEPSKPAPPAAMLGRQQAPTVLLGTALPSRWTVPVTDLSGQKVPDVQGIVQLTIQPRDKPTPAIKVKPWILSTITSDMPVQGTSQMQPFDIGRPKLR</sequence>
<dbReference type="AlphaFoldDB" id="A0A6G0XZP9"/>
<name>A0A6G0XZP9_APHCR</name>
<protein>
    <submittedName>
        <fullName evidence="1">Integrase catalytic domain-containing protein</fullName>
    </submittedName>
</protein>
<gene>
    <name evidence="1" type="ORF">FWK35_00022742</name>
</gene>
<accession>A0A6G0XZP9</accession>
<reference evidence="1 2" key="1">
    <citation type="submission" date="2019-08" db="EMBL/GenBank/DDBJ databases">
        <title>Whole genome of Aphis craccivora.</title>
        <authorList>
            <person name="Voronova N.V."/>
            <person name="Shulinski R.S."/>
            <person name="Bandarenka Y.V."/>
            <person name="Zhorov D.G."/>
            <person name="Warner D."/>
        </authorList>
    </citation>
    <scope>NUCLEOTIDE SEQUENCE [LARGE SCALE GENOMIC DNA]</scope>
    <source>
        <strain evidence="1">180601</strain>
        <tissue evidence="1">Whole Body</tissue>
    </source>
</reference>
<evidence type="ECO:0000313" key="1">
    <source>
        <dbReference type="EMBL" id="KAF0746284.1"/>
    </source>
</evidence>
<comment type="caution">
    <text evidence="1">The sequence shown here is derived from an EMBL/GenBank/DDBJ whole genome shotgun (WGS) entry which is preliminary data.</text>
</comment>
<organism evidence="1 2">
    <name type="scientific">Aphis craccivora</name>
    <name type="common">Cowpea aphid</name>
    <dbReference type="NCBI Taxonomy" id="307492"/>
    <lineage>
        <taxon>Eukaryota</taxon>
        <taxon>Metazoa</taxon>
        <taxon>Ecdysozoa</taxon>
        <taxon>Arthropoda</taxon>
        <taxon>Hexapoda</taxon>
        <taxon>Insecta</taxon>
        <taxon>Pterygota</taxon>
        <taxon>Neoptera</taxon>
        <taxon>Paraneoptera</taxon>
        <taxon>Hemiptera</taxon>
        <taxon>Sternorrhyncha</taxon>
        <taxon>Aphidomorpha</taxon>
        <taxon>Aphidoidea</taxon>
        <taxon>Aphididae</taxon>
        <taxon>Aphidini</taxon>
        <taxon>Aphis</taxon>
        <taxon>Aphis</taxon>
    </lineage>
</organism>
<dbReference type="EMBL" id="VUJU01007273">
    <property type="protein sequence ID" value="KAF0746284.1"/>
    <property type="molecule type" value="Genomic_DNA"/>
</dbReference>
<dbReference type="Proteomes" id="UP000478052">
    <property type="component" value="Unassembled WGS sequence"/>
</dbReference>